<name>A0A7J7C621_TRIWF</name>
<gene>
    <name evidence="8" type="ORF">HS088_TW21G01767</name>
</gene>
<evidence type="ECO:0000259" key="6">
    <source>
        <dbReference type="PROSITE" id="PS50090"/>
    </source>
</evidence>
<feature type="domain" description="Ubiquitin-like" evidence="5">
    <location>
        <begin position="397"/>
        <end position="462"/>
    </location>
</feature>
<dbReference type="InterPro" id="IPR057625">
    <property type="entry name" value="TPR1-6-like_ubiquitin"/>
</dbReference>
<dbReference type="PANTHER" id="PTHR21717">
    <property type="entry name" value="TELOMERIC REPEAT BINDING PROTEIN"/>
    <property type="match status" value="1"/>
</dbReference>
<reference evidence="8 9" key="1">
    <citation type="journal article" date="2020" name="Nat. Commun.">
        <title>Genome of Tripterygium wilfordii and identification of cytochrome P450 involved in triptolide biosynthesis.</title>
        <authorList>
            <person name="Tu L."/>
            <person name="Su P."/>
            <person name="Zhang Z."/>
            <person name="Gao L."/>
            <person name="Wang J."/>
            <person name="Hu T."/>
            <person name="Zhou J."/>
            <person name="Zhang Y."/>
            <person name="Zhao Y."/>
            <person name="Liu Y."/>
            <person name="Song Y."/>
            <person name="Tong Y."/>
            <person name="Lu Y."/>
            <person name="Yang J."/>
            <person name="Xu C."/>
            <person name="Jia M."/>
            <person name="Peters R.J."/>
            <person name="Huang L."/>
            <person name="Gao W."/>
        </authorList>
    </citation>
    <scope>NUCLEOTIDE SEQUENCE [LARGE SCALE GENOMIC DNA]</scope>
    <source>
        <strain evidence="9">cv. XIE 37</strain>
        <tissue evidence="8">Leaf</tissue>
    </source>
</reference>
<evidence type="ECO:0000259" key="5">
    <source>
        <dbReference type="PROSITE" id="PS50053"/>
    </source>
</evidence>
<dbReference type="Gene3D" id="1.10.246.220">
    <property type="match status" value="1"/>
</dbReference>
<dbReference type="InterPro" id="IPR000626">
    <property type="entry name" value="Ubiquitin-like_dom"/>
</dbReference>
<dbReference type="PROSITE" id="PS51294">
    <property type="entry name" value="HTH_MYB"/>
    <property type="match status" value="1"/>
</dbReference>
<dbReference type="InterPro" id="IPR017930">
    <property type="entry name" value="Myb_dom"/>
</dbReference>
<dbReference type="Proteomes" id="UP000593562">
    <property type="component" value="Unassembled WGS sequence"/>
</dbReference>
<proteinExistence type="predicted"/>
<dbReference type="InterPro" id="IPR009057">
    <property type="entry name" value="Homeodomain-like_sf"/>
</dbReference>
<dbReference type="Pfam" id="PF23603">
    <property type="entry name" value="Ubiquitin_TPR1"/>
    <property type="match status" value="1"/>
</dbReference>
<accession>A0A7J7C621</accession>
<evidence type="ECO:0000313" key="8">
    <source>
        <dbReference type="EMBL" id="KAF5729600.1"/>
    </source>
</evidence>
<dbReference type="InterPro" id="IPR001005">
    <property type="entry name" value="SANT/Myb"/>
</dbReference>
<dbReference type="AlphaFoldDB" id="A0A7J7C621"/>
<dbReference type="SMART" id="SM00717">
    <property type="entry name" value="SANT"/>
    <property type="match status" value="1"/>
</dbReference>
<dbReference type="InterPro" id="IPR029071">
    <property type="entry name" value="Ubiquitin-like_domsf"/>
</dbReference>
<dbReference type="InParanoid" id="A0A7J7C621"/>
<dbReference type="PROSITE" id="PS50090">
    <property type="entry name" value="MYB_LIKE"/>
    <property type="match status" value="1"/>
</dbReference>
<protein>
    <submittedName>
        <fullName evidence="8">Uncharacterized protein</fullName>
    </submittedName>
</protein>
<evidence type="ECO:0000313" key="9">
    <source>
        <dbReference type="Proteomes" id="UP000593562"/>
    </source>
</evidence>
<dbReference type="EMBL" id="JAAARO010000021">
    <property type="protein sequence ID" value="KAF5729600.1"/>
    <property type="molecule type" value="Genomic_DNA"/>
</dbReference>
<evidence type="ECO:0000256" key="4">
    <source>
        <dbReference type="SAM" id="MobiDB-lite"/>
    </source>
</evidence>
<dbReference type="PANTHER" id="PTHR21717:SF73">
    <property type="entry name" value="TELOMERE-BINDING PROTEIN, PUTATIVE-RELATED"/>
    <property type="match status" value="1"/>
</dbReference>
<evidence type="ECO:0000256" key="3">
    <source>
        <dbReference type="ARBA" id="ARBA00023242"/>
    </source>
</evidence>
<dbReference type="GO" id="GO:0042162">
    <property type="term" value="F:telomeric DNA binding"/>
    <property type="evidence" value="ECO:0007669"/>
    <property type="project" value="UniProtKB-ARBA"/>
</dbReference>
<dbReference type="SUPFAM" id="SSF54236">
    <property type="entry name" value="Ubiquitin-like"/>
    <property type="match status" value="1"/>
</dbReference>
<feature type="region of interest" description="Disordered" evidence="4">
    <location>
        <begin position="502"/>
        <end position="526"/>
    </location>
</feature>
<dbReference type="PROSITE" id="PS50053">
    <property type="entry name" value="UBIQUITIN_2"/>
    <property type="match status" value="1"/>
</dbReference>
<comment type="subcellular location">
    <subcellularLocation>
        <location evidence="1">Nucleus</location>
    </subcellularLocation>
</comment>
<keyword evidence="2" id="KW-0238">DNA-binding</keyword>
<comment type="caution">
    <text evidence="8">The sequence shown here is derived from an EMBL/GenBank/DDBJ whole genome shotgun (WGS) entry which is preliminary data.</text>
</comment>
<evidence type="ECO:0000256" key="2">
    <source>
        <dbReference type="ARBA" id="ARBA00023125"/>
    </source>
</evidence>
<evidence type="ECO:0000256" key="1">
    <source>
        <dbReference type="ARBA" id="ARBA00004123"/>
    </source>
</evidence>
<feature type="domain" description="Myb-like" evidence="6">
    <location>
        <begin position="578"/>
        <end position="633"/>
    </location>
</feature>
<dbReference type="GO" id="GO:0005634">
    <property type="term" value="C:nucleus"/>
    <property type="evidence" value="ECO:0007669"/>
    <property type="project" value="UniProtKB-SubCell"/>
</dbReference>
<dbReference type="CDD" id="cd11660">
    <property type="entry name" value="SANT_TRF"/>
    <property type="match status" value="1"/>
</dbReference>
<keyword evidence="3" id="KW-0539">Nucleus</keyword>
<evidence type="ECO:0000259" key="7">
    <source>
        <dbReference type="PROSITE" id="PS51294"/>
    </source>
</evidence>
<organism evidence="8 9">
    <name type="scientific">Tripterygium wilfordii</name>
    <name type="common">Thunder God vine</name>
    <dbReference type="NCBI Taxonomy" id="458696"/>
    <lineage>
        <taxon>Eukaryota</taxon>
        <taxon>Viridiplantae</taxon>
        <taxon>Streptophyta</taxon>
        <taxon>Embryophyta</taxon>
        <taxon>Tracheophyta</taxon>
        <taxon>Spermatophyta</taxon>
        <taxon>Magnoliopsida</taxon>
        <taxon>eudicotyledons</taxon>
        <taxon>Gunneridae</taxon>
        <taxon>Pentapetalae</taxon>
        <taxon>rosids</taxon>
        <taxon>fabids</taxon>
        <taxon>Celastrales</taxon>
        <taxon>Celastraceae</taxon>
        <taxon>Tripterygium</taxon>
    </lineage>
</organism>
<sequence length="698" mass="77066">MVLKKRIRYGFNGFQVPTIPKAPRSARRRGPLKKTFDDGQICAFELLASLAGKLLQESESSSTSSNASEGNDLPLISDVGIKQELKDENKALIADCLNHGNCGERTFVSEVGLRKMDGKCFSKEMTPDECDSILERASVTRNSGFSEKLNSDVKSVICKSETASGDFHGVTEGGSPDLLESCDGNLDKGFRRQQEAEKLVAGYMTMNNANGSHYPIDLCSEFPALVKSDSKVKLPTCMNPVPDASFTRHGNGVKLGSRDDAEKFLRCTKPSTNIKAFRPLTRTGDRRIRKFLTSKYWKVAPKLKDCDTEKTDGGLKPFMYHKRKIYQNRERCQYNSLYKRRKISDRSSVVISDGGFSSESVSNIPEKGMNREKNGVNGITPGVKGHQATFYSKDSHVKLSIKSFRVPELFIEVPETATVASLKRTVMEAVTSILGDGLHVGVVLRGKKVRDDNRTLSQTGISCKDNLDSLGFTLESNIAQAPPPVCADDPCDISQLVSRSPANPIFDSGNSDALPNPPSLTNPGDNVECNNESVTSLADTPTDTTVNHCRALVPVPAMNIETLAMVPANRKPRRSECVQRRTRRPFSVAEVEALVHAVEELGTGRWRDVKLRAFEDADHRTYVDLKDKWKTLVHTAEIAPQQRRGEPVPQELLDRVLAVHAYWSHHQIKQQGKPHPGILNAAETHSGKDGTECIPLIM</sequence>
<dbReference type="InterPro" id="IPR031105">
    <property type="entry name" value="TRP_plant"/>
</dbReference>
<feature type="domain" description="HTH myb-type" evidence="7">
    <location>
        <begin position="579"/>
        <end position="637"/>
    </location>
</feature>
<dbReference type="SUPFAM" id="SSF46689">
    <property type="entry name" value="Homeodomain-like"/>
    <property type="match status" value="1"/>
</dbReference>
<dbReference type="FunCoup" id="A0A7J7C621">
    <property type="interactions" value="1696"/>
</dbReference>
<keyword evidence="9" id="KW-1185">Reference proteome</keyword>